<keyword evidence="9" id="KW-0547">Nucleotide-binding</keyword>
<evidence type="ECO:0000256" key="4">
    <source>
        <dbReference type="ARBA" id="ARBA00015735"/>
    </source>
</evidence>
<dbReference type="PROSITE" id="PS50885">
    <property type="entry name" value="HAMP"/>
    <property type="match status" value="1"/>
</dbReference>
<dbReference type="GO" id="GO:0005524">
    <property type="term" value="F:ATP binding"/>
    <property type="evidence" value="ECO:0007669"/>
    <property type="project" value="UniProtKB-KW"/>
</dbReference>
<dbReference type="InterPro" id="IPR003594">
    <property type="entry name" value="HATPase_dom"/>
</dbReference>
<evidence type="ECO:0000256" key="9">
    <source>
        <dbReference type="ARBA" id="ARBA00022741"/>
    </source>
</evidence>
<keyword evidence="13" id="KW-0902">Two-component regulatory system</keyword>
<dbReference type="SUPFAM" id="SSF158472">
    <property type="entry name" value="HAMP domain-like"/>
    <property type="match status" value="1"/>
</dbReference>
<dbReference type="Pfam" id="PF18719">
    <property type="entry name" value="ArlS_N"/>
    <property type="match status" value="1"/>
</dbReference>
<dbReference type="AlphaFoldDB" id="A0A7I8DFY4"/>
<dbReference type="GO" id="GO:0000155">
    <property type="term" value="F:phosphorelay sensor kinase activity"/>
    <property type="evidence" value="ECO:0007669"/>
    <property type="project" value="InterPro"/>
</dbReference>
<keyword evidence="7" id="KW-0808">Transferase</keyword>
<evidence type="ECO:0000256" key="14">
    <source>
        <dbReference type="ARBA" id="ARBA00023136"/>
    </source>
</evidence>
<evidence type="ECO:0000313" key="18">
    <source>
        <dbReference type="EMBL" id="BCJ87776.1"/>
    </source>
</evidence>
<accession>A0A7I8DFY4</accession>
<dbReference type="PANTHER" id="PTHR45528:SF12">
    <property type="entry name" value="SENSOR HISTIDINE KINASE ARSS"/>
    <property type="match status" value="1"/>
</dbReference>
<dbReference type="InterPro" id="IPR041610">
    <property type="entry name" value="ArlS_N"/>
</dbReference>
<organism evidence="18 19">
    <name type="scientific">Effusibacillus dendaii</name>
    <dbReference type="NCBI Taxonomy" id="2743772"/>
    <lineage>
        <taxon>Bacteria</taxon>
        <taxon>Bacillati</taxon>
        <taxon>Bacillota</taxon>
        <taxon>Bacilli</taxon>
        <taxon>Bacillales</taxon>
        <taxon>Alicyclobacillaceae</taxon>
        <taxon>Effusibacillus</taxon>
    </lineage>
</organism>
<dbReference type="KEGG" id="eff:skT53_27610"/>
<dbReference type="FunFam" id="1.10.287.130:FF:000001">
    <property type="entry name" value="Two-component sensor histidine kinase"/>
    <property type="match status" value="1"/>
</dbReference>
<evidence type="ECO:0000256" key="2">
    <source>
        <dbReference type="ARBA" id="ARBA00004651"/>
    </source>
</evidence>
<dbReference type="SMART" id="SM00387">
    <property type="entry name" value="HATPase_c"/>
    <property type="match status" value="1"/>
</dbReference>
<dbReference type="InterPro" id="IPR003660">
    <property type="entry name" value="HAMP_dom"/>
</dbReference>
<dbReference type="Proteomes" id="UP000593802">
    <property type="component" value="Chromosome"/>
</dbReference>
<name>A0A7I8DFY4_9BACL</name>
<dbReference type="InterPro" id="IPR004358">
    <property type="entry name" value="Sig_transdc_His_kin-like_C"/>
</dbReference>
<keyword evidence="5" id="KW-1003">Cell membrane</keyword>
<keyword evidence="10 18" id="KW-0418">Kinase</keyword>
<dbReference type="InterPro" id="IPR036890">
    <property type="entry name" value="HATPase_C_sf"/>
</dbReference>
<dbReference type="RefSeq" id="WP_200758147.1">
    <property type="nucleotide sequence ID" value="NZ_AP023366.1"/>
</dbReference>
<feature type="domain" description="HAMP" evidence="17">
    <location>
        <begin position="190"/>
        <end position="243"/>
    </location>
</feature>
<dbReference type="Gene3D" id="6.10.340.10">
    <property type="match status" value="1"/>
</dbReference>
<dbReference type="InterPro" id="IPR003661">
    <property type="entry name" value="HisK_dim/P_dom"/>
</dbReference>
<dbReference type="CDD" id="cd00082">
    <property type="entry name" value="HisKA"/>
    <property type="match status" value="1"/>
</dbReference>
<feature type="transmembrane region" description="Helical" evidence="15">
    <location>
        <begin position="20"/>
        <end position="39"/>
    </location>
</feature>
<evidence type="ECO:0000256" key="1">
    <source>
        <dbReference type="ARBA" id="ARBA00000085"/>
    </source>
</evidence>
<comment type="catalytic activity">
    <reaction evidence="1">
        <text>ATP + protein L-histidine = ADP + protein N-phospho-L-histidine.</text>
        <dbReference type="EC" id="2.7.13.3"/>
    </reaction>
</comment>
<dbReference type="FunFam" id="3.30.565.10:FF:000006">
    <property type="entry name" value="Sensor histidine kinase WalK"/>
    <property type="match status" value="1"/>
</dbReference>
<dbReference type="SMART" id="SM00388">
    <property type="entry name" value="HisKA"/>
    <property type="match status" value="1"/>
</dbReference>
<dbReference type="Pfam" id="PF00512">
    <property type="entry name" value="HisKA"/>
    <property type="match status" value="1"/>
</dbReference>
<dbReference type="SUPFAM" id="SSF47384">
    <property type="entry name" value="Homodimeric domain of signal transducing histidine kinase"/>
    <property type="match status" value="1"/>
</dbReference>
<evidence type="ECO:0000256" key="5">
    <source>
        <dbReference type="ARBA" id="ARBA00022475"/>
    </source>
</evidence>
<dbReference type="GO" id="GO:0005886">
    <property type="term" value="C:plasma membrane"/>
    <property type="evidence" value="ECO:0007669"/>
    <property type="project" value="UniProtKB-SubCell"/>
</dbReference>
<keyword evidence="12 15" id="KW-1133">Transmembrane helix</keyword>
<dbReference type="SUPFAM" id="SSF55874">
    <property type="entry name" value="ATPase domain of HSP90 chaperone/DNA topoisomerase II/histidine kinase"/>
    <property type="match status" value="1"/>
</dbReference>
<dbReference type="PRINTS" id="PR00344">
    <property type="entry name" value="BCTRLSENSOR"/>
</dbReference>
<keyword evidence="8 15" id="KW-0812">Transmembrane</keyword>
<dbReference type="EC" id="2.7.13.3" evidence="3"/>
<evidence type="ECO:0000313" key="19">
    <source>
        <dbReference type="Proteomes" id="UP000593802"/>
    </source>
</evidence>
<dbReference type="Gene3D" id="3.30.565.10">
    <property type="entry name" value="Histidine kinase-like ATPase, C-terminal domain"/>
    <property type="match status" value="1"/>
</dbReference>
<dbReference type="Pfam" id="PF00672">
    <property type="entry name" value="HAMP"/>
    <property type="match status" value="1"/>
</dbReference>
<evidence type="ECO:0000256" key="6">
    <source>
        <dbReference type="ARBA" id="ARBA00022553"/>
    </source>
</evidence>
<keyword evidence="19" id="KW-1185">Reference proteome</keyword>
<evidence type="ECO:0000256" key="15">
    <source>
        <dbReference type="SAM" id="Phobius"/>
    </source>
</evidence>
<dbReference type="InterPro" id="IPR050398">
    <property type="entry name" value="HssS/ArlS-like"/>
</dbReference>
<keyword evidence="6" id="KW-0597">Phosphoprotein</keyword>
<feature type="transmembrane region" description="Helical" evidence="15">
    <location>
        <begin position="165"/>
        <end position="189"/>
    </location>
</feature>
<dbReference type="Pfam" id="PF02518">
    <property type="entry name" value="HATPase_c"/>
    <property type="match status" value="1"/>
</dbReference>
<dbReference type="EMBL" id="AP023366">
    <property type="protein sequence ID" value="BCJ87776.1"/>
    <property type="molecule type" value="Genomic_DNA"/>
</dbReference>
<evidence type="ECO:0000256" key="10">
    <source>
        <dbReference type="ARBA" id="ARBA00022777"/>
    </source>
</evidence>
<protein>
    <recommendedName>
        <fullName evidence="4">Signal transduction histidine-protein kinase ArlS</fullName>
        <ecNumber evidence="3">2.7.13.3</ecNumber>
    </recommendedName>
</protein>
<evidence type="ECO:0000256" key="8">
    <source>
        <dbReference type="ARBA" id="ARBA00022692"/>
    </source>
</evidence>
<dbReference type="PROSITE" id="PS50109">
    <property type="entry name" value="HIS_KIN"/>
    <property type="match status" value="1"/>
</dbReference>
<proteinExistence type="predicted"/>
<dbReference type="PANTHER" id="PTHR45528">
    <property type="entry name" value="SENSOR HISTIDINE KINASE CPXA"/>
    <property type="match status" value="1"/>
</dbReference>
<evidence type="ECO:0000256" key="13">
    <source>
        <dbReference type="ARBA" id="ARBA00023012"/>
    </source>
</evidence>
<keyword evidence="11" id="KW-0067">ATP-binding</keyword>
<evidence type="ECO:0000259" key="16">
    <source>
        <dbReference type="PROSITE" id="PS50109"/>
    </source>
</evidence>
<evidence type="ECO:0000256" key="12">
    <source>
        <dbReference type="ARBA" id="ARBA00022989"/>
    </source>
</evidence>
<gene>
    <name evidence="18" type="primary">lisK</name>
    <name evidence="18" type="ORF">skT53_27610</name>
</gene>
<dbReference type="CDD" id="cd00075">
    <property type="entry name" value="HATPase"/>
    <property type="match status" value="1"/>
</dbReference>
<dbReference type="InterPro" id="IPR036097">
    <property type="entry name" value="HisK_dim/P_sf"/>
</dbReference>
<sequence>MNRLRIHLSRLPIQFKLTVWSSLLLFVLFIAYNFVQYLVVNNWMFHQEQVRMEQVRTEVLNYLSKQGPLLNRGNLDKTREFLSIRTDPNQMIRILDNQGQPVLTVSNQFSAEQVKPQVATSAQTAMTEQYDGNLLISRIPLQSASFSGTLEIVWALKSFDQLVELAFAIMVIGGGVAVAISGFGGYLLARQLVNPVKTITATMRKIRDNGLGERVQFHDNGDELSELALIFNEMMDRLERSFLQQKRFVEDASHELRTPISIIEGHLSLLNRWGKNDPNILEESLASATQEVKRLKLLVMELLDLSKSDSLPSLSEVPAIQPVDIIQRTVDSMQFLHEDFTFDCELSAIGTATIRIKPNHLTQILLILLDNAVKYSDKEKKIVVHGSRANHFLSLQIRDFGEGIPESDLPYVFDRFYRVDKSRSREKGGNGLGLSIAKRLVSHYHGDIRIESKLGTGTTVTMLFPITQDEK</sequence>
<feature type="domain" description="Histidine kinase" evidence="16">
    <location>
        <begin position="251"/>
        <end position="468"/>
    </location>
</feature>
<comment type="subcellular location">
    <subcellularLocation>
        <location evidence="2">Cell membrane</location>
        <topology evidence="2">Multi-pass membrane protein</topology>
    </subcellularLocation>
</comment>
<dbReference type="Gene3D" id="1.10.287.130">
    <property type="match status" value="1"/>
</dbReference>
<evidence type="ECO:0000256" key="7">
    <source>
        <dbReference type="ARBA" id="ARBA00022679"/>
    </source>
</evidence>
<reference evidence="18 19" key="1">
    <citation type="submission" date="2020-08" db="EMBL/GenBank/DDBJ databases">
        <title>Complete Genome Sequence of Effusibacillus dendaii Strain skT53, Isolated from Farmland soil.</title>
        <authorList>
            <person name="Konishi T."/>
            <person name="Kawasaki H."/>
        </authorList>
    </citation>
    <scope>NUCLEOTIDE SEQUENCE [LARGE SCALE GENOMIC DNA]</scope>
    <source>
        <strain evidence="19">skT53</strain>
    </source>
</reference>
<evidence type="ECO:0000259" key="17">
    <source>
        <dbReference type="PROSITE" id="PS50885"/>
    </source>
</evidence>
<dbReference type="CDD" id="cd06225">
    <property type="entry name" value="HAMP"/>
    <property type="match status" value="1"/>
</dbReference>
<evidence type="ECO:0000256" key="11">
    <source>
        <dbReference type="ARBA" id="ARBA00022840"/>
    </source>
</evidence>
<keyword evidence="14 15" id="KW-0472">Membrane</keyword>
<evidence type="ECO:0000256" key="3">
    <source>
        <dbReference type="ARBA" id="ARBA00012438"/>
    </source>
</evidence>
<dbReference type="InterPro" id="IPR005467">
    <property type="entry name" value="His_kinase_dom"/>
</dbReference>
<dbReference type="SMART" id="SM00304">
    <property type="entry name" value="HAMP"/>
    <property type="match status" value="1"/>
</dbReference>